<keyword evidence="5" id="KW-1185">Reference proteome</keyword>
<feature type="coiled-coil region" evidence="2">
    <location>
        <begin position="52"/>
        <end position="79"/>
    </location>
</feature>
<accession>A0A260U097</accession>
<reference evidence="5" key="2">
    <citation type="submission" date="2016-04" db="EMBL/GenBank/DDBJ databases">
        <title>Complete Genome and Plasmid Sequences for Rhodococcus fascians D188 and Draft Sequences for Rhodococcus spp. Isolates PBTS 1 and PBTS 2.</title>
        <authorList>
            <person name="Stamer R."/>
            <person name="Vereecke D."/>
            <person name="Zhang Y."/>
            <person name="Schilkey F."/>
            <person name="Devitt N."/>
            <person name="Randall J."/>
        </authorList>
    </citation>
    <scope>NUCLEOTIDE SEQUENCE [LARGE SCALE GENOMIC DNA]</scope>
    <source>
        <strain evidence="5">PBTS2</strain>
    </source>
</reference>
<dbReference type="PANTHER" id="PTHR37313">
    <property type="entry name" value="UPF0749 PROTEIN RV1825"/>
    <property type="match status" value="1"/>
</dbReference>
<keyword evidence="2" id="KW-0175">Coiled coil</keyword>
<evidence type="ECO:0008006" key="6">
    <source>
        <dbReference type="Google" id="ProtNLM"/>
    </source>
</evidence>
<dbReference type="PATRIC" id="fig|1653479.3.peg.1545"/>
<reference evidence="4 5" key="1">
    <citation type="journal article" date="2016" name="Genome Announc.">
        <title>Complete Genome and Plasmid Sequences for Rhodococcus fascians D188 and Draft Sequences for Rhodococcus Isolates PBTS 1 and PBTS 2.</title>
        <authorList>
            <person name="Stamler R.A."/>
            <person name="Vereecke D."/>
            <person name="Zhang Y."/>
            <person name="Schilkey F."/>
            <person name="Devitt N."/>
            <person name="Randall J.J."/>
        </authorList>
    </citation>
    <scope>NUCLEOTIDE SEQUENCE [LARGE SCALE GENOMIC DNA]</scope>
    <source>
        <strain evidence="4 5">PBTS2</strain>
    </source>
</reference>
<evidence type="ECO:0000256" key="3">
    <source>
        <dbReference type="SAM" id="MobiDB-lite"/>
    </source>
</evidence>
<accession>A0A143QIT3</accession>
<dbReference type="RefSeq" id="WP_032367617.1">
    <property type="nucleotide sequence ID" value="NZ_CAKKLU010000014.1"/>
</dbReference>
<organism evidence="4 5">
    <name type="scientific">Rhodococcoides fascians</name>
    <name type="common">Rhodococcus fascians</name>
    <dbReference type="NCBI Taxonomy" id="1828"/>
    <lineage>
        <taxon>Bacteria</taxon>
        <taxon>Bacillati</taxon>
        <taxon>Actinomycetota</taxon>
        <taxon>Actinomycetes</taxon>
        <taxon>Mycobacteriales</taxon>
        <taxon>Nocardiaceae</taxon>
        <taxon>Rhodococcoides</taxon>
    </lineage>
</organism>
<dbReference type="Pfam" id="PF05949">
    <property type="entry name" value="DUF881"/>
    <property type="match status" value="1"/>
</dbReference>
<proteinExistence type="inferred from homology"/>
<dbReference type="AlphaFoldDB" id="A0A143QIT3"/>
<evidence type="ECO:0000313" key="5">
    <source>
        <dbReference type="Proteomes" id="UP000076038"/>
    </source>
</evidence>
<dbReference type="GO" id="GO:0005886">
    <property type="term" value="C:plasma membrane"/>
    <property type="evidence" value="ECO:0007669"/>
    <property type="project" value="TreeGrafter"/>
</dbReference>
<dbReference type="KEGG" id="rhs:A3Q41_01525"/>
<sequence length="248" mass="26634">MRRRSTDSSETRWWVLAVAVCAVVGLLLGTTRHASDGNELRGGDTTRLADLVDSAQRSSDDALRSRDALEQQVDLLQQRTAAGDSEVADALARVDALSDAAGREEASGTGLTVTMADAPRGPDGSYASDASPDDLVVHQVDVQSVLNALWAGGASAMAMQDQRLVASSAPRCIGNTLLLGGRTYSPPYVMTALGDPDRLRAALDNEPGVRLYEQYALRYGLRYEVAAYQNLSVPAYTESVRMRFAEPR</sequence>
<comment type="similarity">
    <text evidence="1">Belongs to the UPF0749 family.</text>
</comment>
<dbReference type="OrthoDB" id="3214641at2"/>
<dbReference type="EMBL" id="CP015220">
    <property type="protein sequence ID" value="AMY22831.1"/>
    <property type="molecule type" value="Genomic_DNA"/>
</dbReference>
<feature type="region of interest" description="Disordered" evidence="3">
    <location>
        <begin position="103"/>
        <end position="131"/>
    </location>
</feature>
<gene>
    <name evidence="4" type="ORF">A3Q41_01525</name>
</gene>
<dbReference type="Gene3D" id="3.30.70.1880">
    <property type="entry name" value="Protein of unknown function DUF881"/>
    <property type="match status" value="1"/>
</dbReference>
<evidence type="ECO:0000256" key="1">
    <source>
        <dbReference type="ARBA" id="ARBA00009108"/>
    </source>
</evidence>
<dbReference type="PANTHER" id="PTHR37313:SF4">
    <property type="entry name" value="CONSERVED MEMBRANE PROTEIN-RELATED"/>
    <property type="match status" value="1"/>
</dbReference>
<dbReference type="Proteomes" id="UP000076038">
    <property type="component" value="Chromosome"/>
</dbReference>
<name>A0A143QIT3_RHOFA</name>
<evidence type="ECO:0000256" key="2">
    <source>
        <dbReference type="SAM" id="Coils"/>
    </source>
</evidence>
<protein>
    <recommendedName>
        <fullName evidence="6">DUF881 domain-containing protein</fullName>
    </recommendedName>
</protein>
<dbReference type="InterPro" id="IPR010273">
    <property type="entry name" value="DUF881"/>
</dbReference>
<evidence type="ECO:0000313" key="4">
    <source>
        <dbReference type="EMBL" id="AMY22831.1"/>
    </source>
</evidence>